<organism evidence="10 11">
    <name type="scientific">Deinococcus ficus</name>
    <dbReference type="NCBI Taxonomy" id="317577"/>
    <lineage>
        <taxon>Bacteria</taxon>
        <taxon>Thermotogati</taxon>
        <taxon>Deinococcota</taxon>
        <taxon>Deinococci</taxon>
        <taxon>Deinococcales</taxon>
        <taxon>Deinococcaceae</taxon>
        <taxon>Deinococcus</taxon>
    </lineage>
</organism>
<protein>
    <submittedName>
        <fullName evidence="10">Serine-tRNA(Ala) deacylase AlaX</fullName>
    </submittedName>
</protein>
<evidence type="ECO:0000259" key="9">
    <source>
        <dbReference type="PROSITE" id="PS50860"/>
    </source>
</evidence>
<evidence type="ECO:0000256" key="6">
    <source>
        <dbReference type="ARBA" id="ARBA00022884"/>
    </source>
</evidence>
<keyword evidence="2" id="KW-0820">tRNA-binding</keyword>
<dbReference type="AlphaFoldDB" id="A0A221SVM8"/>
<dbReference type="PROSITE" id="PS50860">
    <property type="entry name" value="AA_TRNA_LIGASE_II_ALA"/>
    <property type="match status" value="1"/>
</dbReference>
<dbReference type="InterPro" id="IPR018165">
    <property type="entry name" value="Ala-tRNA-synth_IIc_core"/>
</dbReference>
<dbReference type="InterPro" id="IPR003156">
    <property type="entry name" value="DHHA1_dom"/>
</dbReference>
<dbReference type="GO" id="GO:0005524">
    <property type="term" value="F:ATP binding"/>
    <property type="evidence" value="ECO:0007669"/>
    <property type="project" value="UniProtKB-KW"/>
</dbReference>
<keyword evidence="3" id="KW-0436">Ligase</keyword>
<dbReference type="KEGG" id="dfc:DFI_06540"/>
<dbReference type="Gene3D" id="3.10.310.40">
    <property type="match status" value="1"/>
</dbReference>
<dbReference type="SUPFAM" id="SSF55186">
    <property type="entry name" value="ThrRS/AlaRS common domain"/>
    <property type="match status" value="1"/>
</dbReference>
<keyword evidence="6" id="KW-0694">RNA-binding</keyword>
<dbReference type="SMART" id="SM00863">
    <property type="entry name" value="tRNA_SAD"/>
    <property type="match status" value="1"/>
</dbReference>
<dbReference type="InterPro" id="IPR012947">
    <property type="entry name" value="tRNA_SAD"/>
</dbReference>
<evidence type="ECO:0000256" key="1">
    <source>
        <dbReference type="ARBA" id="ARBA00008226"/>
    </source>
</evidence>
<dbReference type="Proteomes" id="UP000259030">
    <property type="component" value="Chromosome"/>
</dbReference>
<dbReference type="GO" id="GO:0005829">
    <property type="term" value="C:cytosol"/>
    <property type="evidence" value="ECO:0007669"/>
    <property type="project" value="TreeGrafter"/>
</dbReference>
<gene>
    <name evidence="10" type="ORF">DFI_06540</name>
</gene>
<evidence type="ECO:0000256" key="8">
    <source>
        <dbReference type="ARBA" id="ARBA00023146"/>
    </source>
</evidence>
<evidence type="ECO:0000256" key="2">
    <source>
        <dbReference type="ARBA" id="ARBA00022555"/>
    </source>
</evidence>
<sequence>MRPTERLDFTDPLRHTFTAQVLAVQGREVALDASAFYPQSGGQNADTGLLRWTGGEARVTDVRVVKGEGLVWHTLDPDGALPTPGTAVHGEIEPGRRWRHMQRHTAEHLLAQAFRRVNPAFEVVAVSMGSAECHLDLKGDPADTHVQAAEALLRETLGRTELTLETPVVPDHELHRYPLRREAKVSGQVRLVIFRDASGEPFDVSACGGTHVPRAAQCGPVVVLRTERQKAGLTRVVFMAGEEAAAHLSGLHRRMRALAQDFSVPVEGLPERVQATVVDLSAAQAEAERLRTRLAAALVQAQNMAGPCLTLTLDPEDASLLTPALRQVPAGRVLIACTPDGGCGVASAHLAVPAGEVLREVLAVTGGRGGGKPDLAQGRTEQPGLFARAAVEAVQARLSAPRGPAA</sequence>
<keyword evidence="8" id="KW-0030">Aminoacyl-tRNA synthetase</keyword>
<dbReference type="PANTHER" id="PTHR11777:SF9">
    <property type="entry name" value="ALANINE--TRNA LIGASE, CYTOPLASMIC"/>
    <property type="match status" value="1"/>
</dbReference>
<feature type="domain" description="Alanyl-transfer RNA synthetases family profile" evidence="9">
    <location>
        <begin position="1"/>
        <end position="250"/>
    </location>
</feature>
<dbReference type="Gene3D" id="2.40.30.130">
    <property type="match status" value="1"/>
</dbReference>
<dbReference type="GO" id="GO:0006419">
    <property type="term" value="P:alanyl-tRNA aminoacylation"/>
    <property type="evidence" value="ECO:0007669"/>
    <property type="project" value="InterPro"/>
</dbReference>
<dbReference type="STRING" id="317577.GCA_000419625_02607"/>
<dbReference type="SUPFAM" id="SSF50447">
    <property type="entry name" value="Translation proteins"/>
    <property type="match status" value="1"/>
</dbReference>
<accession>A0A221SVM8</accession>
<dbReference type="InterPro" id="IPR018163">
    <property type="entry name" value="Thr/Ala-tRNA-synth_IIc_edit"/>
</dbReference>
<evidence type="ECO:0000313" key="10">
    <source>
        <dbReference type="EMBL" id="ASN80706.1"/>
    </source>
</evidence>
<dbReference type="GO" id="GO:0000049">
    <property type="term" value="F:tRNA binding"/>
    <property type="evidence" value="ECO:0007669"/>
    <property type="project" value="UniProtKB-KW"/>
</dbReference>
<dbReference type="Pfam" id="PF01411">
    <property type="entry name" value="tRNA-synt_2c"/>
    <property type="match status" value="1"/>
</dbReference>
<proteinExistence type="inferred from homology"/>
<dbReference type="Pfam" id="PF07973">
    <property type="entry name" value="tRNA_SAD"/>
    <property type="match status" value="1"/>
</dbReference>
<keyword evidence="11" id="KW-1185">Reference proteome</keyword>
<evidence type="ECO:0000256" key="4">
    <source>
        <dbReference type="ARBA" id="ARBA00022741"/>
    </source>
</evidence>
<reference evidence="10 11" key="1">
    <citation type="submission" date="2017-05" db="EMBL/GenBank/DDBJ databases">
        <title>The complete genome sequence of Deinococcus ficus isolated from the rhizosphere of the Ficus religiosa L. in Taiwan.</title>
        <authorList>
            <person name="Wu K.-M."/>
            <person name="Liao T.-L."/>
            <person name="Liu Y.-M."/>
            <person name="Young C.-C."/>
            <person name="Tsai S.-F."/>
        </authorList>
    </citation>
    <scope>NUCLEOTIDE SEQUENCE [LARGE SCALE GENOMIC DNA]</scope>
    <source>
        <strain evidence="10 11">CC-FR2-10</strain>
    </source>
</reference>
<dbReference type="Gene3D" id="3.30.980.10">
    <property type="entry name" value="Threonyl-trna Synthetase, Chain A, domain 2"/>
    <property type="match status" value="1"/>
</dbReference>
<dbReference type="InterPro" id="IPR009000">
    <property type="entry name" value="Transl_B-barrel_sf"/>
</dbReference>
<dbReference type="EMBL" id="CP021081">
    <property type="protein sequence ID" value="ASN80706.1"/>
    <property type="molecule type" value="Genomic_DNA"/>
</dbReference>
<dbReference type="InterPro" id="IPR050058">
    <property type="entry name" value="Ala-tRNA_ligase"/>
</dbReference>
<evidence type="ECO:0000256" key="5">
    <source>
        <dbReference type="ARBA" id="ARBA00022840"/>
    </source>
</evidence>
<dbReference type="GO" id="GO:0004813">
    <property type="term" value="F:alanine-tRNA ligase activity"/>
    <property type="evidence" value="ECO:0007669"/>
    <property type="project" value="InterPro"/>
</dbReference>
<keyword evidence="7" id="KW-0648">Protein biosynthesis</keyword>
<dbReference type="InterPro" id="IPR018164">
    <property type="entry name" value="Ala-tRNA-synth_IIc_N"/>
</dbReference>
<dbReference type="RefSeq" id="WP_043777646.1">
    <property type="nucleotide sequence ID" value="NZ_CP021081.1"/>
</dbReference>
<evidence type="ECO:0000256" key="7">
    <source>
        <dbReference type="ARBA" id="ARBA00022917"/>
    </source>
</evidence>
<name>A0A221SVM8_9DEIO</name>
<comment type="similarity">
    <text evidence="1">Belongs to the class-II aminoacyl-tRNA synthetase family.</text>
</comment>
<dbReference type="GO" id="GO:0002161">
    <property type="term" value="F:aminoacyl-tRNA deacylase activity"/>
    <property type="evidence" value="ECO:0007669"/>
    <property type="project" value="TreeGrafter"/>
</dbReference>
<dbReference type="PANTHER" id="PTHR11777">
    <property type="entry name" value="ALANYL-TRNA SYNTHETASE"/>
    <property type="match status" value="1"/>
</dbReference>
<keyword evidence="4" id="KW-0547">Nucleotide-binding</keyword>
<dbReference type="Pfam" id="PF02272">
    <property type="entry name" value="DHHA1"/>
    <property type="match status" value="1"/>
</dbReference>
<evidence type="ECO:0000256" key="3">
    <source>
        <dbReference type="ARBA" id="ARBA00022598"/>
    </source>
</evidence>
<keyword evidence="5" id="KW-0067">ATP-binding</keyword>
<evidence type="ECO:0000313" key="11">
    <source>
        <dbReference type="Proteomes" id="UP000259030"/>
    </source>
</evidence>